<sequence>VPAVEVIGNSDLLLSRGVFGEHYFQVVNTGNVDLAISPALSTDQEGGMLEGGTLYHDANANGRIDAGETIIEPGDTMVLGIDETAYFIYSFSVDPTAVQDDEALTTLDVNAVSMWSGASASVTGSGMGSVIVSDKALQLRKTVDQRRTDDGDELTYRLELRNNGETDAQPYSEIDGQPLLVDGLSRAGTLVRDVLPLNTVLLKVGETGRNVPLYHMAGAPLHSYVSTMPEDTSSVDAVAFLADGVYPVSRTDTIEFIVLVPAELGSVIVPNVAETYMLLDDGLYTVTSNEVVFRRDEVAAPVMKFVDPSSGATTANGALGSDVQIVLANGACNISTGLDTVQVEVRSTLTGDVETVDARETAPNSGLFQTAGLPVASMTAPVPADGVMASSEGDTLIATTFCGPTPVSTELMISPGVFVFNSITDAAVSGALVQVVDSLGQVVAEAKTNARGFAAPGDVPAGAYTFMVLPTDDYVFHSPRTAFSGFDRYVVTGSFGGRFNHPGGAIRMIDLPVDPYYGLPVTLDKTTDKQRVNSGEFVTYTLTAGNRMEQALTASEIIDRFPDRAIIVPGTVTLDGESWPDPVTDVDGDHVFQIGDIAPLATRELSYVLRFTPQ</sequence>
<name>A0A0F9DYA4_9ZZZZ</name>
<gene>
    <name evidence="1" type="ORF">LCGC14_2222170</name>
</gene>
<feature type="non-terminal residue" evidence="1">
    <location>
        <position position="1"/>
    </location>
</feature>
<accession>A0A0F9DYA4</accession>
<evidence type="ECO:0000313" key="1">
    <source>
        <dbReference type="EMBL" id="KKL58756.1"/>
    </source>
</evidence>
<evidence type="ECO:0008006" key="2">
    <source>
        <dbReference type="Google" id="ProtNLM"/>
    </source>
</evidence>
<dbReference type="AlphaFoldDB" id="A0A0F9DYA4"/>
<dbReference type="SUPFAM" id="SSF49478">
    <property type="entry name" value="Cna protein B-type domain"/>
    <property type="match status" value="1"/>
</dbReference>
<dbReference type="InterPro" id="IPR047589">
    <property type="entry name" value="DUF11_rpt"/>
</dbReference>
<feature type="non-terminal residue" evidence="1">
    <location>
        <position position="614"/>
    </location>
</feature>
<dbReference type="NCBIfam" id="TIGR01451">
    <property type="entry name" value="B_ant_repeat"/>
    <property type="match status" value="1"/>
</dbReference>
<reference evidence="1" key="1">
    <citation type="journal article" date="2015" name="Nature">
        <title>Complex archaea that bridge the gap between prokaryotes and eukaryotes.</title>
        <authorList>
            <person name="Spang A."/>
            <person name="Saw J.H."/>
            <person name="Jorgensen S.L."/>
            <person name="Zaremba-Niedzwiedzka K."/>
            <person name="Martijn J."/>
            <person name="Lind A.E."/>
            <person name="van Eijk R."/>
            <person name="Schleper C."/>
            <person name="Guy L."/>
            <person name="Ettema T.J."/>
        </authorList>
    </citation>
    <scope>NUCLEOTIDE SEQUENCE</scope>
</reference>
<organism evidence="1">
    <name type="scientific">marine sediment metagenome</name>
    <dbReference type="NCBI Taxonomy" id="412755"/>
    <lineage>
        <taxon>unclassified sequences</taxon>
        <taxon>metagenomes</taxon>
        <taxon>ecological metagenomes</taxon>
    </lineage>
</organism>
<dbReference type="EMBL" id="LAZR01029711">
    <property type="protein sequence ID" value="KKL58756.1"/>
    <property type="molecule type" value="Genomic_DNA"/>
</dbReference>
<protein>
    <recommendedName>
        <fullName evidence="2">DUF11 domain-containing protein</fullName>
    </recommendedName>
</protein>
<comment type="caution">
    <text evidence="1">The sequence shown here is derived from an EMBL/GenBank/DDBJ whole genome shotgun (WGS) entry which is preliminary data.</text>
</comment>
<proteinExistence type="predicted"/>